<dbReference type="GO" id="GO:0006167">
    <property type="term" value="P:AMP biosynthetic process"/>
    <property type="evidence" value="ECO:0007669"/>
    <property type="project" value="TreeGrafter"/>
</dbReference>
<dbReference type="Pfam" id="PF00293">
    <property type="entry name" value="NUDIX"/>
    <property type="match status" value="1"/>
</dbReference>
<evidence type="ECO:0000313" key="3">
    <source>
        <dbReference type="EMBL" id="MBS3057210.1"/>
    </source>
</evidence>
<organism evidence="3 4">
    <name type="scientific">Candidatus Iainarchaeum sp</name>
    <dbReference type="NCBI Taxonomy" id="3101447"/>
    <lineage>
        <taxon>Archaea</taxon>
        <taxon>Candidatus Iainarchaeota</taxon>
        <taxon>Candidatus Iainarchaeia</taxon>
        <taxon>Candidatus Iainarchaeales</taxon>
        <taxon>Candidatus Iainarchaeaceae</taxon>
        <taxon>Candidatus Iainarchaeum</taxon>
    </lineage>
</organism>
<dbReference type="GO" id="GO:0004081">
    <property type="term" value="F:bis(5'-nucleosyl)-tetraphosphatase (asymmetrical) activity"/>
    <property type="evidence" value="ECO:0007669"/>
    <property type="project" value="TreeGrafter"/>
</dbReference>
<dbReference type="Gene3D" id="3.90.79.10">
    <property type="entry name" value="Nucleoside Triphosphate Pyrophosphohydrolase"/>
    <property type="match status" value="1"/>
</dbReference>
<reference evidence="3" key="2">
    <citation type="submission" date="2021-05" db="EMBL/GenBank/DDBJ databases">
        <title>Protein family content uncovers lineage relationships and bacterial pathway maintenance mechanisms in DPANN archaea.</title>
        <authorList>
            <person name="Castelle C.J."/>
            <person name="Meheust R."/>
            <person name="Jaffe A.L."/>
            <person name="Seitz K."/>
            <person name="Gong X."/>
            <person name="Baker B.J."/>
            <person name="Banfield J.F."/>
        </authorList>
    </citation>
    <scope>NUCLEOTIDE SEQUENCE</scope>
    <source>
        <strain evidence="3">RIFCSPHIGHO2_01_FULL_AR10_44_11</strain>
    </source>
</reference>
<dbReference type="GO" id="GO:0006754">
    <property type="term" value="P:ATP biosynthetic process"/>
    <property type="evidence" value="ECO:0007669"/>
    <property type="project" value="TreeGrafter"/>
</dbReference>
<protein>
    <submittedName>
        <fullName evidence="3">NUDIX hydrolase</fullName>
    </submittedName>
</protein>
<proteinExistence type="predicted"/>
<accession>A0A8T4KWE3</accession>
<keyword evidence="1 3" id="KW-0378">Hydrolase</keyword>
<evidence type="ECO:0000256" key="1">
    <source>
        <dbReference type="ARBA" id="ARBA00022801"/>
    </source>
</evidence>
<dbReference type="PROSITE" id="PS00893">
    <property type="entry name" value="NUDIX_BOX"/>
    <property type="match status" value="1"/>
</dbReference>
<dbReference type="InterPro" id="IPR020084">
    <property type="entry name" value="NUDIX_hydrolase_CS"/>
</dbReference>
<dbReference type="InterPro" id="IPR000086">
    <property type="entry name" value="NUDIX_hydrolase_dom"/>
</dbReference>
<dbReference type="EMBL" id="JAGVWD010000015">
    <property type="protein sequence ID" value="MBS3057210.1"/>
    <property type="molecule type" value="Genomic_DNA"/>
</dbReference>
<sequence length="149" mass="17236">MKTDLVVAGYLIHNNRVLLIHHKKLDLWLPPGGHINENETPDEALEREFREELNLEIELLNRNELPIEGNIKKQLAVPFYVNVHSVGDHNHCCFYYLCRPKNPNSLTINKSELNDFGWFSINELSDGRIPKDVRNIALKAVESIKRSLL</sequence>
<name>A0A8T4KWE3_9ARCH</name>
<gene>
    <name evidence="3" type="ORF">J4415_01120</name>
</gene>
<dbReference type="PANTHER" id="PTHR21340">
    <property type="entry name" value="DIADENOSINE 5,5-P1,P4-TETRAPHOSPHATE PYROPHOSPHOHYDROLASE MUTT"/>
    <property type="match status" value="1"/>
</dbReference>
<dbReference type="InterPro" id="IPR051325">
    <property type="entry name" value="Nudix_hydrolase_domain"/>
</dbReference>
<evidence type="ECO:0000313" key="4">
    <source>
        <dbReference type="Proteomes" id="UP000677687"/>
    </source>
</evidence>
<feature type="domain" description="Nudix hydrolase" evidence="2">
    <location>
        <begin position="2"/>
        <end position="142"/>
    </location>
</feature>
<dbReference type="PANTHER" id="PTHR21340:SF0">
    <property type="entry name" value="BIS(5'-NUCLEOSYL)-TETRAPHOSPHATASE [ASYMMETRICAL]"/>
    <property type="match status" value="1"/>
</dbReference>
<dbReference type="AlphaFoldDB" id="A0A8T4KWE3"/>
<dbReference type="Proteomes" id="UP000677687">
    <property type="component" value="Unassembled WGS sequence"/>
</dbReference>
<dbReference type="SUPFAM" id="SSF55811">
    <property type="entry name" value="Nudix"/>
    <property type="match status" value="1"/>
</dbReference>
<comment type="caution">
    <text evidence="3">The sequence shown here is derived from an EMBL/GenBank/DDBJ whole genome shotgun (WGS) entry which is preliminary data.</text>
</comment>
<reference evidence="3" key="1">
    <citation type="submission" date="2021-03" db="EMBL/GenBank/DDBJ databases">
        <authorList>
            <person name="Jaffe A."/>
        </authorList>
    </citation>
    <scope>NUCLEOTIDE SEQUENCE</scope>
    <source>
        <strain evidence="3">RIFCSPHIGHO2_01_FULL_AR10_44_11</strain>
    </source>
</reference>
<dbReference type="PROSITE" id="PS51462">
    <property type="entry name" value="NUDIX"/>
    <property type="match status" value="1"/>
</dbReference>
<evidence type="ECO:0000259" key="2">
    <source>
        <dbReference type="PROSITE" id="PS51462"/>
    </source>
</evidence>
<dbReference type="InterPro" id="IPR015797">
    <property type="entry name" value="NUDIX_hydrolase-like_dom_sf"/>
</dbReference>